<sequence length="134" mass="15438">MSQYKANWVFFFRLKNVSVRHYGTVYVMHYVIVRFRDKRDVVLRHILSDSVWFSLSVSVIVAEVTQPSLGVGYELGRAVALNKRVFCLFRPSSGKVLSAMIRGASTNSLFQVQDYTEDEVESILEKYFDTIAKN</sequence>
<dbReference type="GO" id="GO:0070694">
    <property type="term" value="F:5-hydroxymethyl-dUMP N-hydrolase activity"/>
    <property type="evidence" value="ECO:0007669"/>
    <property type="project" value="TreeGrafter"/>
</dbReference>
<dbReference type="Proteomes" id="UP000472262">
    <property type="component" value="Unassembled WGS sequence"/>
</dbReference>
<dbReference type="Gene3D" id="3.40.50.450">
    <property type="match status" value="1"/>
</dbReference>
<reference evidence="1" key="1">
    <citation type="submission" date="2025-08" db="UniProtKB">
        <authorList>
            <consortium name="Ensembl"/>
        </authorList>
    </citation>
    <scope>IDENTIFICATION</scope>
</reference>
<name>A0A672RKC8_SINGR</name>
<dbReference type="GO" id="GO:0009159">
    <property type="term" value="P:deoxyribonucleoside monophosphate catabolic process"/>
    <property type="evidence" value="ECO:0007669"/>
    <property type="project" value="TreeGrafter"/>
</dbReference>
<protein>
    <submittedName>
        <fullName evidence="1">2'-deoxynucleoside 5'-phosphate N-hydrolase 1</fullName>
    </submittedName>
</protein>
<dbReference type="PANTHER" id="PTHR15364">
    <property type="entry name" value="2'-DEOXYNUCLEOSIDE 5'-PHOSPHATE N-HYDROLASE 1"/>
    <property type="match status" value="1"/>
</dbReference>
<dbReference type="AlphaFoldDB" id="A0A672RKC8"/>
<dbReference type="SUPFAM" id="SSF52309">
    <property type="entry name" value="N-(deoxy)ribosyltransferase-like"/>
    <property type="match status" value="1"/>
</dbReference>
<evidence type="ECO:0000313" key="2">
    <source>
        <dbReference type="Proteomes" id="UP000472262"/>
    </source>
</evidence>
<keyword evidence="2" id="KW-1185">Reference proteome</keyword>
<dbReference type="InterPro" id="IPR051239">
    <property type="entry name" value="2'-dNMP_N-hydrolase"/>
</dbReference>
<dbReference type="InParanoid" id="A0A672RKC8"/>
<accession>A0A672RKC8</accession>
<proteinExistence type="predicted"/>
<dbReference type="Ensembl" id="ENSSGRT00000095129.1">
    <property type="protein sequence ID" value="ENSSGRP00000089378.1"/>
    <property type="gene ID" value="ENSSGRG00000044849.1"/>
</dbReference>
<dbReference type="FunCoup" id="A0A672RKC8">
    <property type="interactions" value="1035"/>
</dbReference>
<dbReference type="PANTHER" id="PTHR15364:SF0">
    <property type="entry name" value="2'-DEOXYNUCLEOSIDE 5'-PHOSPHATE N-HYDROLASE 1"/>
    <property type="match status" value="1"/>
</dbReference>
<evidence type="ECO:0000313" key="1">
    <source>
        <dbReference type="Ensembl" id="ENSSGRP00000089378.1"/>
    </source>
</evidence>
<dbReference type="GO" id="GO:0005634">
    <property type="term" value="C:nucleus"/>
    <property type="evidence" value="ECO:0007669"/>
    <property type="project" value="TreeGrafter"/>
</dbReference>
<organism evidence="1 2">
    <name type="scientific">Sinocyclocheilus grahami</name>
    <name type="common">Dianchi golden-line fish</name>
    <name type="synonym">Barbus grahami</name>
    <dbReference type="NCBI Taxonomy" id="75366"/>
    <lineage>
        <taxon>Eukaryota</taxon>
        <taxon>Metazoa</taxon>
        <taxon>Chordata</taxon>
        <taxon>Craniata</taxon>
        <taxon>Vertebrata</taxon>
        <taxon>Euteleostomi</taxon>
        <taxon>Actinopterygii</taxon>
        <taxon>Neopterygii</taxon>
        <taxon>Teleostei</taxon>
        <taxon>Ostariophysi</taxon>
        <taxon>Cypriniformes</taxon>
        <taxon>Cyprinidae</taxon>
        <taxon>Cyprininae</taxon>
        <taxon>Sinocyclocheilus</taxon>
    </lineage>
</organism>
<reference evidence="1" key="2">
    <citation type="submission" date="2025-09" db="UniProtKB">
        <authorList>
            <consortium name="Ensembl"/>
        </authorList>
    </citation>
    <scope>IDENTIFICATION</scope>
</reference>